<reference evidence="8 9" key="1">
    <citation type="journal article" date="2018" name="Sci. Rep.">
        <title>Genome sequence of the cauliflower mushroom Sparassis crispa (Hanabiratake) and its association with beneficial usage.</title>
        <authorList>
            <person name="Kiyama R."/>
            <person name="Furutani Y."/>
            <person name="Kawaguchi K."/>
            <person name="Nakanishi T."/>
        </authorList>
    </citation>
    <scope>NUCLEOTIDE SEQUENCE [LARGE SCALE GENOMIC DNA]</scope>
</reference>
<dbReference type="EMBL" id="BFAD01000002">
    <property type="protein sequence ID" value="GBE79420.1"/>
    <property type="molecule type" value="Genomic_DNA"/>
</dbReference>
<dbReference type="Pfam" id="PF17917">
    <property type="entry name" value="RT_RNaseH"/>
    <property type="match status" value="1"/>
</dbReference>
<dbReference type="OrthoDB" id="3095879at2759"/>
<evidence type="ECO:0000313" key="8">
    <source>
        <dbReference type="EMBL" id="GBE79420.1"/>
    </source>
</evidence>
<proteinExistence type="predicted"/>
<dbReference type="STRING" id="139825.A0A401GB67"/>
<dbReference type="InterPro" id="IPR043502">
    <property type="entry name" value="DNA/RNA_pol_sf"/>
</dbReference>
<evidence type="ECO:0000256" key="2">
    <source>
        <dbReference type="ARBA" id="ARBA00022695"/>
    </source>
</evidence>
<keyword evidence="4" id="KW-0255">Endonuclease</keyword>
<keyword evidence="2" id="KW-0548">Nucleotidyltransferase</keyword>
<dbReference type="SUPFAM" id="SSF56672">
    <property type="entry name" value="DNA/RNA polymerases"/>
    <property type="match status" value="1"/>
</dbReference>
<organism evidence="8 9">
    <name type="scientific">Sparassis crispa</name>
    <dbReference type="NCBI Taxonomy" id="139825"/>
    <lineage>
        <taxon>Eukaryota</taxon>
        <taxon>Fungi</taxon>
        <taxon>Dikarya</taxon>
        <taxon>Basidiomycota</taxon>
        <taxon>Agaricomycotina</taxon>
        <taxon>Agaricomycetes</taxon>
        <taxon>Polyporales</taxon>
        <taxon>Sparassidaceae</taxon>
        <taxon>Sparassis</taxon>
    </lineage>
</organism>
<dbReference type="InterPro" id="IPR041373">
    <property type="entry name" value="RT_RNaseH"/>
</dbReference>
<dbReference type="AlphaFoldDB" id="A0A401GB67"/>
<dbReference type="PANTHER" id="PTHR34072">
    <property type="entry name" value="ENZYMATIC POLYPROTEIN-RELATED"/>
    <property type="match status" value="1"/>
</dbReference>
<evidence type="ECO:0000256" key="6">
    <source>
        <dbReference type="ARBA" id="ARBA00022918"/>
    </source>
</evidence>
<dbReference type="GO" id="GO:0004519">
    <property type="term" value="F:endonuclease activity"/>
    <property type="evidence" value="ECO:0007669"/>
    <property type="project" value="UniProtKB-KW"/>
</dbReference>
<gene>
    <name evidence="8" type="ORF">SCP_0206180</name>
</gene>
<evidence type="ECO:0000259" key="7">
    <source>
        <dbReference type="Pfam" id="PF17917"/>
    </source>
</evidence>
<dbReference type="GO" id="GO:0016787">
    <property type="term" value="F:hydrolase activity"/>
    <property type="evidence" value="ECO:0007669"/>
    <property type="project" value="UniProtKB-KW"/>
</dbReference>
<feature type="domain" description="Reverse transcriptase RNase H-like" evidence="7">
    <location>
        <begin position="2"/>
        <end position="69"/>
    </location>
</feature>
<accession>A0A401GB67</accession>
<dbReference type="InParanoid" id="A0A401GB67"/>
<keyword evidence="1" id="KW-0808">Transferase</keyword>
<evidence type="ECO:0000256" key="5">
    <source>
        <dbReference type="ARBA" id="ARBA00022801"/>
    </source>
</evidence>
<dbReference type="CDD" id="cd09274">
    <property type="entry name" value="RNase_HI_RT_Ty3"/>
    <property type="match status" value="1"/>
</dbReference>
<evidence type="ECO:0000313" key="9">
    <source>
        <dbReference type="Proteomes" id="UP000287166"/>
    </source>
</evidence>
<name>A0A401GB67_9APHY</name>
<sequence>MLNPAERNYEIYDRELLGIIRALTEWRHYLEGSPHPVEVRSDHKNLTYFRTAQKLNHQQARWSLKLSQFDLHLIHVPGTQMIQSDVLSRRNGLDDSESDNEDRILLPDALFMRSISPTLFDEIRNHAAKDLIVYEVLEAIAHKGPFPMKSSLSDWEVRNGVILYKRKIYVPPSNRVKSNKVAQSQMVHRRSRMGRVHLEG</sequence>
<keyword evidence="6" id="KW-0695">RNA-directed DNA polymerase</keyword>
<comment type="caution">
    <text evidence="8">The sequence shown here is derived from an EMBL/GenBank/DDBJ whole genome shotgun (WGS) entry which is preliminary data.</text>
</comment>
<dbReference type="GeneID" id="38776337"/>
<dbReference type="RefSeq" id="XP_027610333.1">
    <property type="nucleotide sequence ID" value="XM_027754532.1"/>
</dbReference>
<protein>
    <recommendedName>
        <fullName evidence="7">Reverse transcriptase RNase H-like domain-containing protein</fullName>
    </recommendedName>
</protein>
<keyword evidence="5" id="KW-0378">Hydrolase</keyword>
<evidence type="ECO:0000256" key="4">
    <source>
        <dbReference type="ARBA" id="ARBA00022759"/>
    </source>
</evidence>
<dbReference type="Proteomes" id="UP000287166">
    <property type="component" value="Unassembled WGS sequence"/>
</dbReference>
<dbReference type="PANTHER" id="PTHR34072:SF52">
    <property type="entry name" value="RIBONUCLEASE H"/>
    <property type="match status" value="1"/>
</dbReference>
<evidence type="ECO:0000256" key="3">
    <source>
        <dbReference type="ARBA" id="ARBA00022722"/>
    </source>
</evidence>
<evidence type="ECO:0000256" key="1">
    <source>
        <dbReference type="ARBA" id="ARBA00022679"/>
    </source>
</evidence>
<keyword evidence="3" id="KW-0540">Nuclease</keyword>
<dbReference type="GO" id="GO:0003964">
    <property type="term" value="F:RNA-directed DNA polymerase activity"/>
    <property type="evidence" value="ECO:0007669"/>
    <property type="project" value="UniProtKB-KW"/>
</dbReference>
<keyword evidence="9" id="KW-1185">Reference proteome</keyword>